<evidence type="ECO:0000256" key="3">
    <source>
        <dbReference type="ARBA" id="ARBA00022475"/>
    </source>
</evidence>
<evidence type="ECO:0000313" key="11">
    <source>
        <dbReference type="Proteomes" id="UP001500879"/>
    </source>
</evidence>
<keyword evidence="11" id="KW-1185">Reference proteome</keyword>
<dbReference type="InterPro" id="IPR036259">
    <property type="entry name" value="MFS_trans_sf"/>
</dbReference>
<dbReference type="CDD" id="cd17321">
    <property type="entry name" value="MFS_MMR_MDR_like"/>
    <property type="match status" value="1"/>
</dbReference>
<proteinExistence type="predicted"/>
<feature type="transmembrane region" description="Helical" evidence="8">
    <location>
        <begin position="144"/>
        <end position="166"/>
    </location>
</feature>
<feature type="transmembrane region" description="Helical" evidence="8">
    <location>
        <begin position="172"/>
        <end position="193"/>
    </location>
</feature>
<protein>
    <submittedName>
        <fullName evidence="10">MFS transporter</fullName>
    </submittedName>
</protein>
<reference evidence="11" key="1">
    <citation type="journal article" date="2019" name="Int. J. Syst. Evol. Microbiol.">
        <title>The Global Catalogue of Microorganisms (GCM) 10K type strain sequencing project: providing services to taxonomists for standard genome sequencing and annotation.</title>
        <authorList>
            <consortium name="The Broad Institute Genomics Platform"/>
            <consortium name="The Broad Institute Genome Sequencing Center for Infectious Disease"/>
            <person name="Wu L."/>
            <person name="Ma J."/>
        </authorList>
    </citation>
    <scope>NUCLEOTIDE SEQUENCE [LARGE SCALE GENOMIC DNA]</scope>
    <source>
        <strain evidence="11">JCM 4788</strain>
    </source>
</reference>
<keyword evidence="4 8" id="KW-0812">Transmembrane</keyword>
<dbReference type="Gene3D" id="1.20.1250.20">
    <property type="entry name" value="MFS general substrate transporter like domains"/>
    <property type="match status" value="1"/>
</dbReference>
<evidence type="ECO:0000256" key="2">
    <source>
        <dbReference type="ARBA" id="ARBA00022448"/>
    </source>
</evidence>
<keyword evidence="2" id="KW-0813">Transport</keyword>
<evidence type="ECO:0000256" key="8">
    <source>
        <dbReference type="SAM" id="Phobius"/>
    </source>
</evidence>
<evidence type="ECO:0000256" key="6">
    <source>
        <dbReference type="ARBA" id="ARBA00023136"/>
    </source>
</evidence>
<accession>A0ABP3IP71</accession>
<dbReference type="PANTHER" id="PTHR42718:SF46">
    <property type="entry name" value="BLR6921 PROTEIN"/>
    <property type="match status" value="1"/>
</dbReference>
<evidence type="ECO:0000256" key="5">
    <source>
        <dbReference type="ARBA" id="ARBA00022989"/>
    </source>
</evidence>
<feature type="transmembrane region" description="Helical" evidence="8">
    <location>
        <begin position="235"/>
        <end position="253"/>
    </location>
</feature>
<evidence type="ECO:0000313" key="10">
    <source>
        <dbReference type="EMBL" id="GAA0413824.1"/>
    </source>
</evidence>
<dbReference type="Proteomes" id="UP001500879">
    <property type="component" value="Unassembled WGS sequence"/>
</dbReference>
<feature type="transmembrane region" description="Helical" evidence="8">
    <location>
        <begin position="110"/>
        <end position="132"/>
    </location>
</feature>
<feature type="transmembrane region" description="Helical" evidence="8">
    <location>
        <begin position="456"/>
        <end position="475"/>
    </location>
</feature>
<evidence type="ECO:0000259" key="9">
    <source>
        <dbReference type="PROSITE" id="PS50850"/>
    </source>
</evidence>
<feature type="transmembrane region" description="Helical" evidence="8">
    <location>
        <begin position="274"/>
        <end position="296"/>
    </location>
</feature>
<dbReference type="InterPro" id="IPR005829">
    <property type="entry name" value="Sugar_transporter_CS"/>
</dbReference>
<dbReference type="PROSITE" id="PS00216">
    <property type="entry name" value="SUGAR_TRANSPORT_1"/>
    <property type="match status" value="1"/>
</dbReference>
<evidence type="ECO:0000256" key="4">
    <source>
        <dbReference type="ARBA" id="ARBA00022692"/>
    </source>
</evidence>
<feature type="transmembrane region" description="Helical" evidence="8">
    <location>
        <begin position="364"/>
        <end position="384"/>
    </location>
</feature>
<name>A0ABP3IP71_9ACTN</name>
<comment type="subcellular location">
    <subcellularLocation>
        <location evidence="1">Cell membrane</location>
        <topology evidence="1">Multi-pass membrane protein</topology>
    </subcellularLocation>
</comment>
<feature type="transmembrane region" description="Helical" evidence="8">
    <location>
        <begin position="339"/>
        <end position="358"/>
    </location>
</feature>
<feature type="domain" description="Major facilitator superfamily (MFS) profile" evidence="9">
    <location>
        <begin position="19"/>
        <end position="479"/>
    </location>
</feature>
<evidence type="ECO:0000256" key="1">
    <source>
        <dbReference type="ARBA" id="ARBA00004651"/>
    </source>
</evidence>
<dbReference type="PROSITE" id="PS50850">
    <property type="entry name" value="MFS"/>
    <property type="match status" value="1"/>
</dbReference>
<dbReference type="RefSeq" id="WP_344025992.1">
    <property type="nucleotide sequence ID" value="NZ_BAAABX010000044.1"/>
</dbReference>
<keyword evidence="6 8" id="KW-0472">Membrane</keyword>
<keyword evidence="5 8" id="KW-1133">Transmembrane helix</keyword>
<dbReference type="SUPFAM" id="SSF103473">
    <property type="entry name" value="MFS general substrate transporter"/>
    <property type="match status" value="1"/>
</dbReference>
<feature type="transmembrane region" description="Helical" evidence="8">
    <location>
        <begin position="86"/>
        <end position="104"/>
    </location>
</feature>
<keyword evidence="7" id="KW-0046">Antibiotic resistance</keyword>
<sequence>MSTDYPPPDAVCRSRRWWGLAFIGLAQLMVVLDATIVNIALPSAQRELHMSDTNRQWVITAYTLAFGGLLLLGGRVADLVGRKRTFLAGLAGFAVASAIGGAAQTDWQLFGARALQGVFAATLAPSALSLLTTTFTEPRERAKAFGVFSGIAGAGSAIGLIAGGVLTEYLEWRWCMYVNAPIAVAAFLGGLWSLHDHRPERRPRLDLPGVLLACTGLVGVVYGCSEASSHGWDSARVLASLGAGAVLLGLFAVRQTRAANPLLPPRIVRNRNRAGAFLTLALSVIAMFGMFLYMTYYFQGVLGYRPVTAGLAFLPMSATIMLTSTQISPRLLHRLPPRYLLSSGAFLAAIGLFLLTFLPVRAEYAVHVLPSTILFGLGMGLLFVPVMDTATKGVDPADAGVASATVNTCQQVGGSIGTALLNTIATTTTASYLAARRPAVTAEVVKSGVVHGFHVGLAWASGVMLLAAVTAWVLIRAGVPSRRETVEKAASYDPHRMRAGQ</sequence>
<dbReference type="InterPro" id="IPR011701">
    <property type="entry name" value="MFS"/>
</dbReference>
<dbReference type="EMBL" id="BAAABX010000044">
    <property type="protein sequence ID" value="GAA0413824.1"/>
    <property type="molecule type" value="Genomic_DNA"/>
</dbReference>
<organism evidence="10 11">
    <name type="scientific">Streptomyces luteireticuli</name>
    <dbReference type="NCBI Taxonomy" id="173858"/>
    <lineage>
        <taxon>Bacteria</taxon>
        <taxon>Bacillati</taxon>
        <taxon>Actinomycetota</taxon>
        <taxon>Actinomycetes</taxon>
        <taxon>Kitasatosporales</taxon>
        <taxon>Streptomycetaceae</taxon>
        <taxon>Streptomyces</taxon>
    </lineage>
</organism>
<dbReference type="InterPro" id="IPR004638">
    <property type="entry name" value="EmrB-like"/>
</dbReference>
<feature type="transmembrane region" description="Helical" evidence="8">
    <location>
        <begin position="57"/>
        <end position="74"/>
    </location>
</feature>
<feature type="transmembrane region" description="Helical" evidence="8">
    <location>
        <begin position="205"/>
        <end position="223"/>
    </location>
</feature>
<dbReference type="InterPro" id="IPR020846">
    <property type="entry name" value="MFS_dom"/>
</dbReference>
<dbReference type="Gene3D" id="1.20.1720.10">
    <property type="entry name" value="Multidrug resistance protein D"/>
    <property type="match status" value="1"/>
</dbReference>
<comment type="caution">
    <text evidence="10">The sequence shown here is derived from an EMBL/GenBank/DDBJ whole genome shotgun (WGS) entry which is preliminary data.</text>
</comment>
<dbReference type="Pfam" id="PF07690">
    <property type="entry name" value="MFS_1"/>
    <property type="match status" value="1"/>
</dbReference>
<evidence type="ECO:0000256" key="7">
    <source>
        <dbReference type="ARBA" id="ARBA00023251"/>
    </source>
</evidence>
<feature type="transmembrane region" description="Helical" evidence="8">
    <location>
        <begin position="17"/>
        <end position="37"/>
    </location>
</feature>
<dbReference type="PANTHER" id="PTHR42718">
    <property type="entry name" value="MAJOR FACILITATOR SUPERFAMILY MULTIDRUG TRANSPORTER MFSC"/>
    <property type="match status" value="1"/>
</dbReference>
<keyword evidence="3" id="KW-1003">Cell membrane</keyword>
<dbReference type="NCBIfam" id="TIGR00711">
    <property type="entry name" value="efflux_EmrB"/>
    <property type="match status" value="1"/>
</dbReference>
<gene>
    <name evidence="10" type="ORF">GCM10010357_38760</name>
</gene>